<keyword evidence="2" id="KW-1185">Reference proteome</keyword>
<evidence type="ECO:0000313" key="2">
    <source>
        <dbReference type="Proteomes" id="UP000283269"/>
    </source>
</evidence>
<proteinExistence type="predicted"/>
<name>A0A409XNI9_PSICY</name>
<protein>
    <submittedName>
        <fullName evidence="1">Uncharacterized protein</fullName>
    </submittedName>
</protein>
<dbReference type="AlphaFoldDB" id="A0A409XNI9"/>
<dbReference type="Proteomes" id="UP000283269">
    <property type="component" value="Unassembled WGS sequence"/>
</dbReference>
<dbReference type="EMBL" id="NHYD01001067">
    <property type="protein sequence ID" value="PPQ92294.1"/>
    <property type="molecule type" value="Genomic_DNA"/>
</dbReference>
<reference evidence="1 2" key="1">
    <citation type="journal article" date="2018" name="Evol. Lett.">
        <title>Horizontal gene cluster transfer increased hallucinogenic mushroom diversity.</title>
        <authorList>
            <person name="Reynolds H.T."/>
            <person name="Vijayakumar V."/>
            <person name="Gluck-Thaler E."/>
            <person name="Korotkin H.B."/>
            <person name="Matheny P.B."/>
            <person name="Slot J.C."/>
        </authorList>
    </citation>
    <scope>NUCLEOTIDE SEQUENCE [LARGE SCALE GENOMIC DNA]</scope>
    <source>
        <strain evidence="1 2">2631</strain>
    </source>
</reference>
<comment type="caution">
    <text evidence="1">The sequence shown here is derived from an EMBL/GenBank/DDBJ whole genome shotgun (WGS) entry which is preliminary data.</text>
</comment>
<sequence length="104" mass="11674">MLKDLTQNYHFPHAFSLLRTVPLHLPLHDLRPPSPPRVLEHTQYCGVYCSKAPEFICPVRVMVCVIVDVIFVVGEETEAENKEEPITAQTAVKNASSTAKLCSR</sequence>
<gene>
    <name evidence="1" type="ORF">CVT25_008891</name>
</gene>
<organism evidence="1 2">
    <name type="scientific">Psilocybe cyanescens</name>
    <dbReference type="NCBI Taxonomy" id="93625"/>
    <lineage>
        <taxon>Eukaryota</taxon>
        <taxon>Fungi</taxon>
        <taxon>Dikarya</taxon>
        <taxon>Basidiomycota</taxon>
        <taxon>Agaricomycotina</taxon>
        <taxon>Agaricomycetes</taxon>
        <taxon>Agaricomycetidae</taxon>
        <taxon>Agaricales</taxon>
        <taxon>Agaricineae</taxon>
        <taxon>Strophariaceae</taxon>
        <taxon>Psilocybe</taxon>
    </lineage>
</organism>
<accession>A0A409XNI9</accession>
<dbReference type="InParanoid" id="A0A409XNI9"/>
<evidence type="ECO:0000313" key="1">
    <source>
        <dbReference type="EMBL" id="PPQ92294.1"/>
    </source>
</evidence>